<dbReference type="AlphaFoldDB" id="A0A0A0F1N1"/>
<sequence>MRVLPVFAIAAVAVLAGCRHLPDADGISCEYSFRGATAIYIDIPSYDAGPKGDCTVDSGTQVTWRAPPGETRAFTVLFASSSGHEWRRTATGHPSSEEDGRQKVSMVVTGASGTVYPYEIVVDGQAIDPAIIIR</sequence>
<reference evidence="1 2" key="1">
    <citation type="journal article" date="2015" name="Stand. Genomic Sci.">
        <title>Genomic information of the arsenic-resistant bacterium Lysobacter arseniciresistens type strain ZS79(T) and comparison of Lysobacter draft genomes.</title>
        <authorList>
            <person name="Liu L."/>
            <person name="Zhang S."/>
            <person name="Luo M."/>
            <person name="Wang G."/>
        </authorList>
    </citation>
    <scope>NUCLEOTIDE SEQUENCE [LARGE SCALE GENOMIC DNA]</scope>
    <source>
        <strain evidence="1 2">ZS79</strain>
    </source>
</reference>
<organism evidence="1 2">
    <name type="scientific">Lysobacter arseniciresistens ZS79</name>
    <dbReference type="NCBI Taxonomy" id="913325"/>
    <lineage>
        <taxon>Bacteria</taxon>
        <taxon>Pseudomonadati</taxon>
        <taxon>Pseudomonadota</taxon>
        <taxon>Gammaproteobacteria</taxon>
        <taxon>Lysobacterales</taxon>
        <taxon>Lysobacteraceae</taxon>
        <taxon>Novilysobacter</taxon>
    </lineage>
</organism>
<dbReference type="PROSITE" id="PS51257">
    <property type="entry name" value="PROKAR_LIPOPROTEIN"/>
    <property type="match status" value="1"/>
</dbReference>
<dbReference type="OrthoDB" id="6026704at2"/>
<dbReference type="Proteomes" id="UP000029989">
    <property type="component" value="Unassembled WGS sequence"/>
</dbReference>
<comment type="caution">
    <text evidence="1">The sequence shown here is derived from an EMBL/GenBank/DDBJ whole genome shotgun (WGS) entry which is preliminary data.</text>
</comment>
<name>A0A0A0F1N1_9GAMM</name>
<evidence type="ECO:0000313" key="2">
    <source>
        <dbReference type="Proteomes" id="UP000029989"/>
    </source>
</evidence>
<proteinExistence type="predicted"/>
<gene>
    <name evidence="1" type="ORF">N799_13775</name>
</gene>
<protein>
    <recommendedName>
        <fullName evidence="3">Lipoprotein</fullName>
    </recommendedName>
</protein>
<evidence type="ECO:0000313" key="1">
    <source>
        <dbReference type="EMBL" id="KGM57076.1"/>
    </source>
</evidence>
<evidence type="ECO:0008006" key="3">
    <source>
        <dbReference type="Google" id="ProtNLM"/>
    </source>
</evidence>
<keyword evidence="2" id="KW-1185">Reference proteome</keyword>
<accession>A0A0A0F1N1</accession>
<dbReference type="STRING" id="913325.N799_13775"/>
<dbReference type="RefSeq" id="WP_036208342.1">
    <property type="nucleotide sequence ID" value="NZ_AVPT01000005.1"/>
</dbReference>
<dbReference type="EMBL" id="AVPT01000005">
    <property type="protein sequence ID" value="KGM57076.1"/>
    <property type="molecule type" value="Genomic_DNA"/>
</dbReference>